<reference evidence="1" key="1">
    <citation type="journal article" date="2022" name="bioRxiv">
        <title>Population genetic analysis of Ophidiomyces ophidiicola, the causative agent of snake fungal disease, indicates recent introductions to the USA.</title>
        <authorList>
            <person name="Ladner J.T."/>
            <person name="Palmer J.M."/>
            <person name="Ettinger C.L."/>
            <person name="Stajich J.E."/>
            <person name="Farrell T.M."/>
            <person name="Glorioso B.M."/>
            <person name="Lawson B."/>
            <person name="Price S.J."/>
            <person name="Stengle A.G."/>
            <person name="Grear D.A."/>
            <person name="Lorch J.M."/>
        </authorList>
    </citation>
    <scope>NUCLEOTIDE SEQUENCE</scope>
    <source>
        <strain evidence="1">NWHC 24266-5</strain>
    </source>
</reference>
<dbReference type="EMBL" id="JALBCA010000016">
    <property type="protein sequence ID" value="KAI2390720.1"/>
    <property type="molecule type" value="Genomic_DNA"/>
</dbReference>
<sequence length="577" mass="64868">MDFSNDGASIYHRSLAVYIRRDGDLIRCHGKNCQWVSSSWPTIRTTVLKGSSEPLHQSKSHALSRLEMSDPDPEIGNLEIYEIQKQNQNEVAGLILKKMSRKSSMDFDKFFSALILTQMQLGSLESSAENNSVTQAIVDLFDKQLRYQVPNDQWEIKGREYFTSKVRYYTSRNLRLELCLPAFPCKSSNPEKVATTLPDKGEEIALRRLHEFAQKVETIYKPGAQVWIISDGHVFSDCIGVDDQTVDDYGAHLKTLNNAISSSFKGPRDRVRFRSLVDMFDLDVSDVPSYEKLGIPNLNHHIATTLKDDAELCRRILMAGCQPNEAGLRARINSQDASILALYRGFSRFMLEDLDLHPLTQALSRSQRKKLATKVSFEMILRNQAYSNLVELMCPDHVRLSIHAHNNSGPKFGIRLFDTKIYRATHSLDKGDGEASSADLLHIPTPWHNCVATFPGEPVSYVTKSKAITDALSTPRYTGAWVEGDLAEGKGGFYSLYRPVPPPAPAPAPKQASKEELERVVVRQDKPLEAISVKGSGMARKTVRSMVLNIPLAIYNLCINSLRFSRAWLMAYVSQSH</sequence>
<gene>
    <name evidence="1" type="ORF">LOY88_001544</name>
</gene>
<proteinExistence type="predicted"/>
<protein>
    <submittedName>
        <fullName evidence="1">Uncharacterized protein</fullName>
    </submittedName>
</protein>
<name>A0ACB8V1T4_9EURO</name>
<comment type="caution">
    <text evidence="1">The sequence shown here is derived from an EMBL/GenBank/DDBJ whole genome shotgun (WGS) entry which is preliminary data.</text>
</comment>
<evidence type="ECO:0000313" key="1">
    <source>
        <dbReference type="EMBL" id="KAI2390720.1"/>
    </source>
</evidence>
<organism evidence="1">
    <name type="scientific">Ophidiomyces ophidiicola</name>
    <dbReference type="NCBI Taxonomy" id="1387563"/>
    <lineage>
        <taxon>Eukaryota</taxon>
        <taxon>Fungi</taxon>
        <taxon>Dikarya</taxon>
        <taxon>Ascomycota</taxon>
        <taxon>Pezizomycotina</taxon>
        <taxon>Eurotiomycetes</taxon>
        <taxon>Eurotiomycetidae</taxon>
        <taxon>Onygenales</taxon>
        <taxon>Onygenaceae</taxon>
        <taxon>Ophidiomyces</taxon>
    </lineage>
</organism>
<accession>A0ACB8V1T4</accession>